<organism evidence="9 10">
    <name type="scientific">Mesoplasma syrphidae</name>
    <dbReference type="NCBI Taxonomy" id="225999"/>
    <lineage>
        <taxon>Bacteria</taxon>
        <taxon>Bacillati</taxon>
        <taxon>Mycoplasmatota</taxon>
        <taxon>Mollicutes</taxon>
        <taxon>Entomoplasmatales</taxon>
        <taxon>Entomoplasmataceae</taxon>
        <taxon>Mesoplasma</taxon>
    </lineage>
</organism>
<feature type="binding site" evidence="4 6">
    <location>
        <position position="109"/>
    </location>
    <ligand>
        <name>substrate</name>
    </ligand>
</feature>
<keyword evidence="2 4" id="KW-0819">tRNA processing</keyword>
<protein>
    <recommendedName>
        <fullName evidence="4">tRNA pseudouridine synthase A</fullName>
        <ecNumber evidence="4">5.4.99.12</ecNumber>
    </recommendedName>
    <alternativeName>
        <fullName evidence="4">tRNA pseudouridine(38-40) synthase</fullName>
    </alternativeName>
    <alternativeName>
        <fullName evidence="4">tRNA pseudouridylate synthase I</fullName>
    </alternativeName>
    <alternativeName>
        <fullName evidence="4">tRNA-uridine isomerase I</fullName>
    </alternativeName>
</protein>
<evidence type="ECO:0000256" key="6">
    <source>
        <dbReference type="PIRSR" id="PIRSR001430-2"/>
    </source>
</evidence>
<dbReference type="Pfam" id="PF01416">
    <property type="entry name" value="PseudoU_synth_1"/>
    <property type="match status" value="2"/>
</dbReference>
<dbReference type="CDD" id="cd02570">
    <property type="entry name" value="PseudoU_synth_EcTruA"/>
    <property type="match status" value="1"/>
</dbReference>
<keyword evidence="3 4" id="KW-0413">Isomerase</keyword>
<dbReference type="SUPFAM" id="SSF55120">
    <property type="entry name" value="Pseudouridine synthase"/>
    <property type="match status" value="1"/>
</dbReference>
<accession>A0A2K9C8J6</accession>
<dbReference type="GO" id="GO:0160147">
    <property type="term" value="F:tRNA pseudouridine(38-40) synthase activity"/>
    <property type="evidence" value="ECO:0007669"/>
    <property type="project" value="UniProtKB-EC"/>
</dbReference>
<dbReference type="HAMAP" id="MF_00171">
    <property type="entry name" value="TruA"/>
    <property type="match status" value="1"/>
</dbReference>
<comment type="function">
    <text evidence="4">Formation of pseudouridine at positions 38, 39 and 40 in the anticodon stem and loop of transfer RNAs.</text>
</comment>
<dbReference type="AlphaFoldDB" id="A0A2K9C8J6"/>
<keyword evidence="10" id="KW-1185">Reference proteome</keyword>
<feature type="active site" description="Nucleophile" evidence="4 5">
    <location>
        <position position="52"/>
    </location>
</feature>
<evidence type="ECO:0000313" key="9">
    <source>
        <dbReference type="EMBL" id="AUF83335.1"/>
    </source>
</evidence>
<dbReference type="NCBIfam" id="TIGR00071">
    <property type="entry name" value="hisT_truA"/>
    <property type="match status" value="1"/>
</dbReference>
<dbReference type="Proteomes" id="UP000233419">
    <property type="component" value="Chromosome"/>
</dbReference>
<dbReference type="EC" id="5.4.99.12" evidence="4"/>
<comment type="subunit">
    <text evidence="4">Homodimer.</text>
</comment>
<dbReference type="Gene3D" id="3.30.70.580">
    <property type="entry name" value="Pseudouridine synthase I, catalytic domain, N-terminal subdomain"/>
    <property type="match status" value="1"/>
</dbReference>
<comment type="caution">
    <text evidence="4">Lacks conserved residue(s) required for the propagation of feature annotation.</text>
</comment>
<comment type="catalytic activity">
    <reaction evidence="4 7">
        <text>uridine(38/39/40) in tRNA = pseudouridine(38/39/40) in tRNA</text>
        <dbReference type="Rhea" id="RHEA:22376"/>
        <dbReference type="Rhea" id="RHEA-COMP:10085"/>
        <dbReference type="Rhea" id="RHEA-COMP:10087"/>
        <dbReference type="ChEBI" id="CHEBI:65314"/>
        <dbReference type="ChEBI" id="CHEBI:65315"/>
        <dbReference type="EC" id="5.4.99.12"/>
    </reaction>
</comment>
<feature type="domain" description="Pseudouridine synthase I TruA alpha/beta" evidence="8">
    <location>
        <begin position="8"/>
        <end position="100"/>
    </location>
</feature>
<dbReference type="GO" id="GO:0031119">
    <property type="term" value="P:tRNA pseudouridine synthesis"/>
    <property type="evidence" value="ECO:0007669"/>
    <property type="project" value="UniProtKB-UniRule"/>
</dbReference>
<evidence type="ECO:0000256" key="5">
    <source>
        <dbReference type="PIRSR" id="PIRSR001430-1"/>
    </source>
</evidence>
<dbReference type="GO" id="GO:0003723">
    <property type="term" value="F:RNA binding"/>
    <property type="evidence" value="ECO:0007669"/>
    <property type="project" value="InterPro"/>
</dbReference>
<evidence type="ECO:0000256" key="4">
    <source>
        <dbReference type="HAMAP-Rule" id="MF_00171"/>
    </source>
</evidence>
<feature type="domain" description="Pseudouridine synthase I TruA alpha/beta" evidence="8">
    <location>
        <begin position="144"/>
        <end position="247"/>
    </location>
</feature>
<evidence type="ECO:0000259" key="8">
    <source>
        <dbReference type="Pfam" id="PF01416"/>
    </source>
</evidence>
<evidence type="ECO:0000256" key="7">
    <source>
        <dbReference type="RuleBase" id="RU003792"/>
    </source>
</evidence>
<evidence type="ECO:0000256" key="2">
    <source>
        <dbReference type="ARBA" id="ARBA00022694"/>
    </source>
</evidence>
<dbReference type="InterPro" id="IPR020094">
    <property type="entry name" value="TruA/RsuA/RluB/E/F_N"/>
</dbReference>
<proteinExistence type="inferred from homology"/>
<dbReference type="InterPro" id="IPR001406">
    <property type="entry name" value="PsdUridine_synth_TruA"/>
</dbReference>
<evidence type="ECO:0000256" key="1">
    <source>
        <dbReference type="ARBA" id="ARBA00009375"/>
    </source>
</evidence>
<dbReference type="PANTHER" id="PTHR11142">
    <property type="entry name" value="PSEUDOURIDYLATE SYNTHASE"/>
    <property type="match status" value="1"/>
</dbReference>
<dbReference type="InterPro" id="IPR020095">
    <property type="entry name" value="PsdUridine_synth_TruA_C"/>
</dbReference>
<dbReference type="KEGG" id="msyr:CXP39_00735"/>
<evidence type="ECO:0000256" key="3">
    <source>
        <dbReference type="ARBA" id="ARBA00023235"/>
    </source>
</evidence>
<dbReference type="Gene3D" id="3.30.70.660">
    <property type="entry name" value="Pseudouridine synthase I, catalytic domain, C-terminal subdomain"/>
    <property type="match status" value="1"/>
</dbReference>
<dbReference type="InterPro" id="IPR020097">
    <property type="entry name" value="PsdUridine_synth_TruA_a/b_dom"/>
</dbReference>
<dbReference type="PANTHER" id="PTHR11142:SF0">
    <property type="entry name" value="TRNA PSEUDOURIDINE SYNTHASE-LIKE 1"/>
    <property type="match status" value="1"/>
</dbReference>
<reference evidence="9 10" key="1">
    <citation type="submission" date="2017-12" db="EMBL/GenBank/DDBJ databases">
        <title>Mesoplasma syrphidae YJS, Complete Genome.</title>
        <authorList>
            <person name="Knight T.F."/>
            <person name="Citino T."/>
            <person name="Rubinstein R."/>
            <person name="Neuschaefer Z."/>
        </authorList>
    </citation>
    <scope>NUCLEOTIDE SEQUENCE [LARGE SCALE GENOMIC DNA]</scope>
    <source>
        <strain evidence="9 10">YJS</strain>
    </source>
</reference>
<sequence>MKYLLSLSYDGTDYCGWVIQPKQPTIQGELEKALKRITKTSNFKVLGASKTDAGVHALDQKVLLTIEFVPNLAQFKSALNKSLPSDIRVIDIISVSESFDVRRVAQKTYHYLINDQIDDIFSQRFELRWNKQAIDIVKLQQIFNAFIGTHDFKLFSGLNELEKKTIKTVRQIDTINIFRNSNNRIVVEFKAKGFIRYQIRMIVGVALYAYQNKQLSIEIINQKLQGIGEKSPIVAIAKGLCLQKIKYS</sequence>
<gene>
    <name evidence="4 9" type="primary">truA</name>
    <name evidence="9" type="ORF">CXP39_00735</name>
</gene>
<dbReference type="OrthoDB" id="9811823at2"/>
<dbReference type="PIRSF" id="PIRSF001430">
    <property type="entry name" value="tRNA_psdUrid_synth"/>
    <property type="match status" value="1"/>
</dbReference>
<evidence type="ECO:0000313" key="10">
    <source>
        <dbReference type="Proteomes" id="UP000233419"/>
    </source>
</evidence>
<dbReference type="InterPro" id="IPR020103">
    <property type="entry name" value="PsdUridine_synth_cat_dom_sf"/>
</dbReference>
<comment type="similarity">
    <text evidence="1 4 7">Belongs to the tRNA pseudouridine synthase TruA family.</text>
</comment>
<name>A0A2K9C8J6_9MOLU</name>
<dbReference type="RefSeq" id="WP_027048441.1">
    <property type="nucleotide sequence ID" value="NZ_CP025257.1"/>
</dbReference>
<dbReference type="EMBL" id="CP025257">
    <property type="protein sequence ID" value="AUF83335.1"/>
    <property type="molecule type" value="Genomic_DNA"/>
</dbReference>